<proteinExistence type="predicted"/>
<sequence length="188" mass="22348">MTCGELMEINWKALWILLVLLILDLTLYLLSINQYYFVFLNSTGLIFPMLLNIILMCLIGWLSKLEWVFIVAIVLFIIFLFYLYFFTFWRTEAKYTYLDSPQKTETLVIRHWVATLGESNFIYKFYKNVDPLGLVIKKVDGQDLDFMIRLNKTYLTEDQVLDINHPNWISETQVIFQSIQGEKKITLE</sequence>
<keyword evidence="1" id="KW-1133">Transmembrane helix</keyword>
<feature type="transmembrane region" description="Helical" evidence="1">
    <location>
        <begin position="67"/>
        <end position="86"/>
    </location>
</feature>
<evidence type="ECO:0000313" key="2">
    <source>
        <dbReference type="EMBL" id="KIL34992.1"/>
    </source>
</evidence>
<dbReference type="EMBL" id="JXAL01000024">
    <property type="protein sequence ID" value="KIL34992.1"/>
    <property type="molecule type" value="Genomic_DNA"/>
</dbReference>
<feature type="transmembrane region" description="Helical" evidence="1">
    <location>
        <begin position="37"/>
        <end position="61"/>
    </location>
</feature>
<keyword evidence="3" id="KW-1185">Reference proteome</keyword>
<feature type="transmembrane region" description="Helical" evidence="1">
    <location>
        <begin position="12"/>
        <end position="30"/>
    </location>
</feature>
<comment type="caution">
    <text evidence="2">The sequence shown here is derived from an EMBL/GenBank/DDBJ whole genome shotgun (WGS) entry which is preliminary data.</text>
</comment>
<organism evidence="2 3">
    <name type="scientific">Cohnella kolymensis</name>
    <dbReference type="NCBI Taxonomy" id="1590652"/>
    <lineage>
        <taxon>Bacteria</taxon>
        <taxon>Bacillati</taxon>
        <taxon>Bacillota</taxon>
        <taxon>Bacilli</taxon>
        <taxon>Bacillales</taxon>
        <taxon>Paenibacillaceae</taxon>
        <taxon>Cohnella</taxon>
    </lineage>
</organism>
<reference evidence="2 3" key="1">
    <citation type="submission" date="2014-12" db="EMBL/GenBank/DDBJ databases">
        <title>Draft genome sequence of Cohnella kolymensis strain B-2846.</title>
        <authorList>
            <person name="Karlyshev A.V."/>
            <person name="Kudryashova E.B."/>
        </authorList>
    </citation>
    <scope>NUCLEOTIDE SEQUENCE [LARGE SCALE GENOMIC DNA]</scope>
    <source>
        <strain evidence="2 3">VKM B-2846</strain>
    </source>
</reference>
<accession>A0ABR5A3K8</accession>
<evidence type="ECO:0000313" key="3">
    <source>
        <dbReference type="Proteomes" id="UP000054526"/>
    </source>
</evidence>
<name>A0ABR5A3K8_9BACL</name>
<keyword evidence="1" id="KW-0472">Membrane</keyword>
<dbReference type="Proteomes" id="UP000054526">
    <property type="component" value="Unassembled WGS sequence"/>
</dbReference>
<protein>
    <submittedName>
        <fullName evidence="2">Uncharacterized protein</fullName>
    </submittedName>
</protein>
<keyword evidence="1" id="KW-0812">Transmembrane</keyword>
<evidence type="ECO:0000256" key="1">
    <source>
        <dbReference type="SAM" id="Phobius"/>
    </source>
</evidence>
<gene>
    <name evidence="2" type="ORF">SD71_14995</name>
</gene>